<organism evidence="1 2">
    <name type="scientific">Streptomyces globisporus</name>
    <dbReference type="NCBI Taxonomy" id="1908"/>
    <lineage>
        <taxon>Bacteria</taxon>
        <taxon>Bacillati</taxon>
        <taxon>Actinomycetota</taxon>
        <taxon>Actinomycetes</taxon>
        <taxon>Kitasatosporales</taxon>
        <taxon>Streptomycetaceae</taxon>
        <taxon>Streptomyces</taxon>
    </lineage>
</organism>
<evidence type="ECO:0000313" key="1">
    <source>
        <dbReference type="EMBL" id="CAH9415449.1"/>
    </source>
</evidence>
<sequence>MTEPPTTNTRTTHGCVVFTNPVRRVSSGWFHRSKKRRKGLVTPVTRP</sequence>
<proteinExistence type="predicted"/>
<evidence type="ECO:0000313" key="2">
    <source>
        <dbReference type="Proteomes" id="UP001154015"/>
    </source>
</evidence>
<dbReference type="EMBL" id="CAKXYP010000006">
    <property type="protein sequence ID" value="CAH9415449.1"/>
    <property type="molecule type" value="Genomic_DNA"/>
</dbReference>
<name>A0ABN8UYN7_STRGL</name>
<accession>A0ABN8UYN7</accession>
<protein>
    <submittedName>
        <fullName evidence="1">Uncharacterized protein</fullName>
    </submittedName>
</protein>
<gene>
    <name evidence="1" type="ORF">SGL43_02465</name>
</gene>
<comment type="caution">
    <text evidence="1">The sequence shown here is derived from an EMBL/GenBank/DDBJ whole genome shotgun (WGS) entry which is preliminary data.</text>
</comment>
<keyword evidence="2" id="KW-1185">Reference proteome</keyword>
<reference evidence="1" key="1">
    <citation type="submission" date="2022-03" db="EMBL/GenBank/DDBJ databases">
        <authorList>
            <person name="Leyn A S."/>
        </authorList>
    </citation>
    <scope>NUCLEOTIDE SEQUENCE</scope>
    <source>
        <strain evidence="1">Streptomyces globisporus 4-3</strain>
    </source>
</reference>
<dbReference type="Proteomes" id="UP001154015">
    <property type="component" value="Unassembled WGS sequence"/>
</dbReference>